<comment type="caution">
    <text evidence="2">The sequence shown here is derived from an EMBL/GenBank/DDBJ whole genome shotgun (WGS) entry which is preliminary data.</text>
</comment>
<reference evidence="2 3" key="1">
    <citation type="submission" date="2019-05" db="EMBL/GenBank/DDBJ databases">
        <title>Panacibacter sp. strain 17mud1-8 Genome sequencing and assembly.</title>
        <authorList>
            <person name="Chhetri G."/>
        </authorList>
    </citation>
    <scope>NUCLEOTIDE SEQUENCE [LARGE SCALE GENOMIC DNA]</scope>
    <source>
        <strain evidence="2 3">17mud1-8</strain>
    </source>
</reference>
<dbReference type="SUPFAM" id="SSF52218">
    <property type="entry name" value="Flavoproteins"/>
    <property type="match status" value="1"/>
</dbReference>
<evidence type="ECO:0000313" key="2">
    <source>
        <dbReference type="EMBL" id="TKK69953.1"/>
    </source>
</evidence>
<evidence type="ECO:0000259" key="1">
    <source>
        <dbReference type="Pfam" id="PF03358"/>
    </source>
</evidence>
<organism evidence="2 3">
    <name type="scientific">Ilyomonas limi</name>
    <dbReference type="NCBI Taxonomy" id="2575867"/>
    <lineage>
        <taxon>Bacteria</taxon>
        <taxon>Pseudomonadati</taxon>
        <taxon>Bacteroidota</taxon>
        <taxon>Chitinophagia</taxon>
        <taxon>Chitinophagales</taxon>
        <taxon>Chitinophagaceae</taxon>
        <taxon>Ilyomonas</taxon>
    </lineage>
</organism>
<dbReference type="InterPro" id="IPR005025">
    <property type="entry name" value="FMN_Rdtase-like_dom"/>
</dbReference>
<proteinExistence type="predicted"/>
<dbReference type="EMBL" id="SZQL01000004">
    <property type="protein sequence ID" value="TKK69953.1"/>
    <property type="molecule type" value="Genomic_DNA"/>
</dbReference>
<dbReference type="GO" id="GO:0005829">
    <property type="term" value="C:cytosol"/>
    <property type="evidence" value="ECO:0007669"/>
    <property type="project" value="TreeGrafter"/>
</dbReference>
<dbReference type="AlphaFoldDB" id="A0A4V6XAX0"/>
<protein>
    <submittedName>
        <fullName evidence="2">NAD(P)H-dependent oxidoreductase</fullName>
    </submittedName>
</protein>
<dbReference type="GO" id="GO:0016491">
    <property type="term" value="F:oxidoreductase activity"/>
    <property type="evidence" value="ECO:0007669"/>
    <property type="project" value="InterPro"/>
</dbReference>
<accession>A0A4V6XAX0</accession>
<dbReference type="PANTHER" id="PTHR30543:SF21">
    <property type="entry name" value="NAD(P)H-DEPENDENT FMN REDUCTASE LOT6"/>
    <property type="match status" value="1"/>
</dbReference>
<feature type="domain" description="NADPH-dependent FMN reductase-like" evidence="1">
    <location>
        <begin position="1"/>
        <end position="133"/>
    </location>
</feature>
<dbReference type="Gene3D" id="3.40.50.360">
    <property type="match status" value="1"/>
</dbReference>
<dbReference type="OrthoDB" id="9812295at2"/>
<dbReference type="GO" id="GO:0010181">
    <property type="term" value="F:FMN binding"/>
    <property type="evidence" value="ECO:0007669"/>
    <property type="project" value="TreeGrafter"/>
</dbReference>
<gene>
    <name evidence="2" type="ORF">FC093_07005</name>
</gene>
<sequence length="183" mass="19641">MNILAVSGSLRSNSSNTFILKAMMALAPANVHIYLYDGIGNLPFFNPETEYDALTTVKDWRRHVQAADGIIICTPEYAFNMPGVLKNALDWLVGSGELNGKPVAAVSASPLATGGSKALFSLENTLTALGTVKSEHTLLTIPFLVKKLDAAGVLTDEVTRQQLSNVLSALIHTIEQIKMNAVE</sequence>
<dbReference type="InterPro" id="IPR029039">
    <property type="entry name" value="Flavoprotein-like_sf"/>
</dbReference>
<dbReference type="Pfam" id="PF03358">
    <property type="entry name" value="FMN_red"/>
    <property type="match status" value="1"/>
</dbReference>
<dbReference type="PANTHER" id="PTHR30543">
    <property type="entry name" value="CHROMATE REDUCTASE"/>
    <property type="match status" value="1"/>
</dbReference>
<evidence type="ECO:0000313" key="3">
    <source>
        <dbReference type="Proteomes" id="UP000305848"/>
    </source>
</evidence>
<dbReference type="Proteomes" id="UP000305848">
    <property type="component" value="Unassembled WGS sequence"/>
</dbReference>
<keyword evidence="3" id="KW-1185">Reference proteome</keyword>
<dbReference type="InterPro" id="IPR050712">
    <property type="entry name" value="NAD(P)H-dep_reductase"/>
</dbReference>
<name>A0A4V6XAX0_9BACT</name>